<dbReference type="Proteomes" id="UP000514509">
    <property type="component" value="Chromosome"/>
</dbReference>
<keyword evidence="4" id="KW-1185">Reference proteome</keyword>
<evidence type="ECO:0000259" key="2">
    <source>
        <dbReference type="Pfam" id="PF18962"/>
    </source>
</evidence>
<dbReference type="KEGG" id="add:HUW48_24835"/>
<protein>
    <submittedName>
        <fullName evidence="3">T9SS type A sorting domain-containing protein</fullName>
    </submittedName>
</protein>
<name>A0A7L7LDZ1_9BACT</name>
<evidence type="ECO:0000313" key="3">
    <source>
        <dbReference type="EMBL" id="QMU31048.1"/>
    </source>
</evidence>
<proteinExistence type="predicted"/>
<dbReference type="PANTHER" id="PTHR42754:SF1">
    <property type="entry name" value="LIPOPROTEIN"/>
    <property type="match status" value="1"/>
</dbReference>
<organism evidence="3 4">
    <name type="scientific">Adhaeribacter radiodurans</name>
    <dbReference type="NCBI Taxonomy" id="2745197"/>
    <lineage>
        <taxon>Bacteria</taxon>
        <taxon>Pseudomonadati</taxon>
        <taxon>Bacteroidota</taxon>
        <taxon>Cytophagia</taxon>
        <taxon>Cytophagales</taxon>
        <taxon>Hymenobacteraceae</taxon>
        <taxon>Adhaeribacter</taxon>
    </lineage>
</organism>
<feature type="compositionally biased region" description="Basic and acidic residues" evidence="1">
    <location>
        <begin position="822"/>
        <end position="831"/>
    </location>
</feature>
<dbReference type="EMBL" id="CP055153">
    <property type="protein sequence ID" value="QMU31048.1"/>
    <property type="molecule type" value="Genomic_DNA"/>
</dbReference>
<gene>
    <name evidence="3" type="ORF">HUW48_24835</name>
</gene>
<feature type="region of interest" description="Disordered" evidence="1">
    <location>
        <begin position="200"/>
        <end position="222"/>
    </location>
</feature>
<dbReference type="RefSeq" id="WP_182413488.1">
    <property type="nucleotide sequence ID" value="NZ_CP055153.1"/>
</dbReference>
<accession>A0A7L7LDZ1</accession>
<reference evidence="3 4" key="2">
    <citation type="submission" date="2020-08" db="EMBL/GenBank/DDBJ databases">
        <title>Adhaeribacter dokdonensis sp. nov., isolated from the rhizosphere of Elymus tsukushiensis, a plant native to the Dokdo Islands, Republic of Korea.</title>
        <authorList>
            <person name="Ghim S.Y."/>
        </authorList>
    </citation>
    <scope>NUCLEOTIDE SEQUENCE [LARGE SCALE GENOMIC DNA]</scope>
    <source>
        <strain evidence="3 4">KUDC8001</strain>
    </source>
</reference>
<feature type="region of interest" description="Disordered" evidence="1">
    <location>
        <begin position="816"/>
        <end position="835"/>
    </location>
</feature>
<feature type="domain" description="Secretion system C-terminal sorting" evidence="2">
    <location>
        <begin position="1431"/>
        <end position="1508"/>
    </location>
</feature>
<dbReference type="SUPFAM" id="SSF50998">
    <property type="entry name" value="Quinoprotein alcohol dehydrogenase-like"/>
    <property type="match status" value="1"/>
</dbReference>
<reference evidence="3 4" key="1">
    <citation type="submission" date="2020-06" db="EMBL/GenBank/DDBJ databases">
        <authorList>
            <person name="Hwang Y.J."/>
        </authorList>
    </citation>
    <scope>NUCLEOTIDE SEQUENCE [LARGE SCALE GENOMIC DNA]</scope>
    <source>
        <strain evidence="3 4">KUDC8001</strain>
    </source>
</reference>
<dbReference type="PANTHER" id="PTHR42754">
    <property type="entry name" value="ENDOGLUCANASE"/>
    <property type="match status" value="1"/>
</dbReference>
<dbReference type="InterPro" id="IPR026444">
    <property type="entry name" value="Secre_tail"/>
</dbReference>
<sequence>MKILINLSLKVQLTRTLAFHKRSIWLIFLLHLSLPLVSFAQIKTWDKTFGGNSYDFLTSVVNTSDGGYLLGGTSNSNKSGDKSETGRGPKGNRYQDYWIVKTDNKGKKMWEKTFGGENYDFLKAVVATPDGGYLLGGFSSSGKSEDKSEANKSKESYYSDYWLVKIDANGKKEWDKTYGGDGDDELYAMVAAPDGGYLLAGPSGSDKSDDKSEDNKGGKDQHGNISSDYWIVKIKADGTKVWDKTIGGKLDDRLTSLLVTADKGYLLSGYSISEKSGDKSENKLGNWVVKLDVEGKKIWDKTFSYGGDVSDWAYNKVSALLNTPDGGYLVGTNAPSGKKEDKSTSYAGYWIIKIDSQGKKQWDKTYGGSFRDEFRTMITSPDGGYLLSGISNRKKAGDKSDDKKGYWIVKIKENGTKEWDRTYGSVNNHNLGEEPSLKALVPTSDGGFLVGGNSSLGVDGDKTEESRGEYDYWVVKIALTKKKEQIITFPTPLITKTLGDAPITLSAKTSSGLPVTFSLVSGPGTLKGKILAFTNLGTIKVKASQAGNATYAAATDVFQTIIVDVPTPVTKVWDRTIAGEFNDLMVATPDGGFIMGNSSRLTKINKEGTKIQDINITFDFWLGSLLITSDGGYLLGGTPPFGVGAGYSIVKLNSNGTTEWEKDFKSDWSTTVFSTMVPTQDGGYLLGGYSESGIYGDKSEPSRGSSDYWIIKIDSKGNKIWDKTLGGNEWDNLTAMLATPDGGFVLGGSSNSDKSNDKSETYRGDFGENQAVPSDYWIVKIDAAGNKQWDKTYGGNNRDDLSVIVASPNGGYLLGGTSYSDKSSDKSESSRDSPNSYKGDYWVIKIDAIGKKLWDKTIGGNQEDYLRAIVPTEDGNYLLGGSSTSGVGEDKSGQYRGGNSFGQDGDYWIVKVDNTGKKMWDENFGTSRRDDFTALQVSTDGSYLLSGTSNAGIDGDKTEFSRDPDSMQGMNQDYWLIKIKEDLSLTAQWDLRYGGSGNEGFTTIIKTSDGGYLSGGYSASGVSGDRTQASQGKNDYWIVKSDANGKKLWDKRYGGSADDYLNRIIQTKDGGYLLAGSSLSGKGGDKSEASRGGRDYWIDKLDKQGKKEWDKSYGGSGYDELKKVLQLSTGEYLLAGYSNSPVSGEKTQASQGENDYWLVKVSSTGEKLWDKRYGGNLEEELAGIVQTAEGGFLLGGSSWSDKSGNKTGASRGKSDFWLVAVDKEGKQLWDRTYGGKGEDQAYSLGKAGNTYFLAGQSDSPAGWDKTRDSQGGLDYWLLKVSSTGEKVWDKRYGGSKDDELRASIPTQDSGYLLAGKSFSNQSGNKRQDSQGLSDYWMVKADKDGQYEWSKTFGGSGAEELRAVIQTSEGGYLLGGKSYSGVSGDRTQPSQGGYDYWLVKVAPEAKSIVAEREATLVEEIPLPMEQFSLKAYPNPSSGKFTVSFTLPQTQNASLKVYDNQGREITTLFQGEAKANQKYEVEWQANNKAAGLFFLQLQNPTLRWHQKLLIAK</sequence>
<evidence type="ECO:0000256" key="1">
    <source>
        <dbReference type="SAM" id="MobiDB-lite"/>
    </source>
</evidence>
<dbReference type="Gene3D" id="2.60.40.4070">
    <property type="match status" value="1"/>
</dbReference>
<dbReference type="Pfam" id="PF18962">
    <property type="entry name" value="Por_Secre_tail"/>
    <property type="match status" value="1"/>
</dbReference>
<dbReference type="InterPro" id="IPR011047">
    <property type="entry name" value="Quinoprotein_ADH-like_sf"/>
</dbReference>
<dbReference type="NCBIfam" id="TIGR04183">
    <property type="entry name" value="Por_Secre_tail"/>
    <property type="match status" value="1"/>
</dbReference>
<feature type="compositionally biased region" description="Basic and acidic residues" evidence="1">
    <location>
        <begin position="206"/>
        <end position="222"/>
    </location>
</feature>
<evidence type="ECO:0000313" key="4">
    <source>
        <dbReference type="Proteomes" id="UP000514509"/>
    </source>
</evidence>